<proteinExistence type="predicted"/>
<reference evidence="2 3" key="1">
    <citation type="submission" date="2014-03" db="EMBL/GenBank/DDBJ databases">
        <title>The draft genome sequence of Thalassospira mesophila JCM 18969.</title>
        <authorList>
            <person name="Lai Q."/>
            <person name="Shao Z."/>
        </authorList>
    </citation>
    <scope>NUCLEOTIDE SEQUENCE [LARGE SCALE GENOMIC DNA]</scope>
    <source>
        <strain evidence="2 3">JCM 18969</strain>
    </source>
</reference>
<protein>
    <submittedName>
        <fullName evidence="2">Uncharacterized protein</fullName>
    </submittedName>
</protein>
<keyword evidence="3" id="KW-1185">Reference proteome</keyword>
<name>A0A1Y2L4K8_9PROT</name>
<comment type="caution">
    <text evidence="2">The sequence shown here is derived from an EMBL/GenBank/DDBJ whole genome shotgun (WGS) entry which is preliminary data.</text>
</comment>
<sequence length="614" mass="66531">MPVSLNPPEGTPAKKTKTRRGIKTGTASNASALTPQIRAKRLAVLIADILLGQQNPDGNFPQHGFYATAFAIALWQGLDDAKYQSAIDRATTALQNQANDPRYHREFIEFALHHSPGTSEPRRKRILSGKRYRNAGIANWLILRMLCLEKGNLPSRLAARALWRFIARNFRDGAAFMDRKGCFSAQYHAFCAALLSFSTQPACRAAGRVATGLIAQLVTETGHANLIGRGAGQSFGTVSALYALLDAGEDDCATTLLDQIEQSLIATGTLPLNLLANGGDHLNIPPAPFPAPSQGKMPPSPGGTIANIALPANVLPLRAHSAPITYHPFKSSVMADIADKTSPPFPINPGPDNPDTPGWYSYNRHFDYLAFAGFFLLRAGQIALTESDNRGSNAVLAGHPVPQNPDTPFHHRTTAHYAALFNLSGGAPYDVTPMPVVTAPNGNIILPACGGEQDFASLYGADSTPLPCCVRHNHFARYDGATYQDDTILMHYHVGGYVGTRRIVFFPDAIEFTDHVEIALDGETPAHQAPQPDDIIRLFRLFLPHDLHATQHHPNRLSFPQIGLEITGSSPLNLTPSKHFSAFGPVQTLFCQKTVADDGTCHAALKLHWVTKNP</sequence>
<dbReference type="STRING" id="1293891.TMES_07315"/>
<feature type="region of interest" description="Disordered" evidence="1">
    <location>
        <begin position="1"/>
        <end position="24"/>
    </location>
</feature>
<gene>
    <name evidence="2" type="ORF">TMES_07315</name>
</gene>
<organism evidence="2 3">
    <name type="scientific">Thalassospira mesophila</name>
    <dbReference type="NCBI Taxonomy" id="1293891"/>
    <lineage>
        <taxon>Bacteria</taxon>
        <taxon>Pseudomonadati</taxon>
        <taxon>Pseudomonadota</taxon>
        <taxon>Alphaproteobacteria</taxon>
        <taxon>Rhodospirillales</taxon>
        <taxon>Thalassospiraceae</taxon>
        <taxon>Thalassospira</taxon>
    </lineage>
</organism>
<accession>A0A1Y2L4K8</accession>
<dbReference type="RefSeq" id="WP_085580925.1">
    <property type="nucleotide sequence ID" value="NZ_JFKA01000002.1"/>
</dbReference>
<evidence type="ECO:0000313" key="2">
    <source>
        <dbReference type="EMBL" id="OSQ39752.1"/>
    </source>
</evidence>
<dbReference type="Proteomes" id="UP000193391">
    <property type="component" value="Unassembled WGS sequence"/>
</dbReference>
<dbReference type="AlphaFoldDB" id="A0A1Y2L4K8"/>
<evidence type="ECO:0000313" key="3">
    <source>
        <dbReference type="Proteomes" id="UP000193391"/>
    </source>
</evidence>
<dbReference type="EMBL" id="JFKA01000002">
    <property type="protein sequence ID" value="OSQ39752.1"/>
    <property type="molecule type" value="Genomic_DNA"/>
</dbReference>
<evidence type="ECO:0000256" key="1">
    <source>
        <dbReference type="SAM" id="MobiDB-lite"/>
    </source>
</evidence>
<dbReference type="OrthoDB" id="7328236at2"/>